<gene>
    <name evidence="1" type="ORF">AVDCRST_MAG03-3738</name>
</gene>
<accession>A0A6J4Q8E4</accession>
<protein>
    <recommendedName>
        <fullName evidence="2">Ester cyclase</fullName>
    </recommendedName>
</protein>
<dbReference type="PANTHER" id="PTHR38436:SF1">
    <property type="entry name" value="ESTER CYCLASE"/>
    <property type="match status" value="1"/>
</dbReference>
<reference evidence="1" key="1">
    <citation type="submission" date="2020-02" db="EMBL/GenBank/DDBJ databases">
        <authorList>
            <person name="Meier V. D."/>
        </authorList>
    </citation>
    <scope>NUCLEOTIDE SEQUENCE</scope>
    <source>
        <strain evidence="1">AVDCRST_MAG03</strain>
    </source>
</reference>
<dbReference type="Pfam" id="PF07366">
    <property type="entry name" value="SnoaL"/>
    <property type="match status" value="1"/>
</dbReference>
<dbReference type="PANTHER" id="PTHR38436">
    <property type="entry name" value="POLYKETIDE CYCLASE SNOAL-LIKE DOMAIN"/>
    <property type="match status" value="1"/>
</dbReference>
<dbReference type="InterPro" id="IPR032710">
    <property type="entry name" value="NTF2-like_dom_sf"/>
</dbReference>
<organism evidence="1">
    <name type="scientific">uncultured Rubrobacteraceae bacterium</name>
    <dbReference type="NCBI Taxonomy" id="349277"/>
    <lineage>
        <taxon>Bacteria</taxon>
        <taxon>Bacillati</taxon>
        <taxon>Actinomycetota</taxon>
        <taxon>Rubrobacteria</taxon>
        <taxon>Rubrobacterales</taxon>
        <taxon>Rubrobacteraceae</taxon>
        <taxon>environmental samples</taxon>
    </lineage>
</organism>
<dbReference type="GO" id="GO:0030638">
    <property type="term" value="P:polyketide metabolic process"/>
    <property type="evidence" value="ECO:0007669"/>
    <property type="project" value="InterPro"/>
</dbReference>
<proteinExistence type="predicted"/>
<dbReference type="Gene3D" id="3.10.450.50">
    <property type="match status" value="1"/>
</dbReference>
<evidence type="ECO:0008006" key="2">
    <source>
        <dbReference type="Google" id="ProtNLM"/>
    </source>
</evidence>
<name>A0A6J4Q8E4_9ACTN</name>
<dbReference type="EMBL" id="CADCUT010000220">
    <property type="protein sequence ID" value="CAA9437724.1"/>
    <property type="molecule type" value="Genomic_DNA"/>
</dbReference>
<dbReference type="AlphaFoldDB" id="A0A6J4Q8E4"/>
<dbReference type="InterPro" id="IPR009959">
    <property type="entry name" value="Cyclase_SnoaL-like"/>
</dbReference>
<evidence type="ECO:0000313" key="1">
    <source>
        <dbReference type="EMBL" id="CAA9437724.1"/>
    </source>
</evidence>
<dbReference type="SUPFAM" id="SSF54427">
    <property type="entry name" value="NTF2-like"/>
    <property type="match status" value="1"/>
</dbReference>
<sequence>MAIDAKDGRLSANERKAVEFHEPFQTGDLDALDEVLHPDWVNRPRNPQEGTGPEGWKGTVGYLRSVFPDLEFIVEELIEAGDKVVVRSVGTGTQESEFLGHAPTGRRVEFRALDVHRFEEGRIVESWHSEDIYGMLAQLGIIENPYGAQVDPYPAWR</sequence>